<name>A0ACB5T0N6_AMBMO</name>
<dbReference type="EMBL" id="BSXS01002299">
    <property type="protein sequence ID" value="GME78714.1"/>
    <property type="molecule type" value="Genomic_DNA"/>
</dbReference>
<proteinExistence type="predicted"/>
<keyword evidence="2" id="KW-1185">Reference proteome</keyword>
<evidence type="ECO:0000313" key="1">
    <source>
        <dbReference type="EMBL" id="GME78714.1"/>
    </source>
</evidence>
<accession>A0ACB5T0N6</accession>
<dbReference type="Proteomes" id="UP001165064">
    <property type="component" value="Unassembled WGS sequence"/>
</dbReference>
<sequence>MFPDPPAEKFSLGYLSKLELLSFNGYGFLHQLKDLPDSVRTLKIKLSLRSTLGREDYTNFDATIDLRDGVKVPHNNLFEQFRFRIFLQGKRRRIMELKLDEPFLQQIENSTFRTRLDTLVYCLDDIPDSVKTCQFITGSGESRITVHHYTPTPTERMIDCGVLKIPLTKKYNYVQISK</sequence>
<reference evidence="1" key="1">
    <citation type="submission" date="2023-04" db="EMBL/GenBank/DDBJ databases">
        <title>Ambrosiozyma monospora NBRC 10751.</title>
        <authorList>
            <person name="Ichikawa N."/>
            <person name="Sato H."/>
            <person name="Tonouchi N."/>
        </authorList>
    </citation>
    <scope>NUCLEOTIDE SEQUENCE</scope>
    <source>
        <strain evidence="1">NBRC 10751</strain>
    </source>
</reference>
<gene>
    <name evidence="1" type="ORF">Amon02_000357600</name>
</gene>
<evidence type="ECO:0000313" key="2">
    <source>
        <dbReference type="Proteomes" id="UP001165064"/>
    </source>
</evidence>
<protein>
    <submittedName>
        <fullName evidence="1">Unnamed protein product</fullName>
    </submittedName>
</protein>
<comment type="caution">
    <text evidence="1">The sequence shown here is derived from an EMBL/GenBank/DDBJ whole genome shotgun (WGS) entry which is preliminary data.</text>
</comment>
<organism evidence="1 2">
    <name type="scientific">Ambrosiozyma monospora</name>
    <name type="common">Yeast</name>
    <name type="synonym">Endomycopsis monosporus</name>
    <dbReference type="NCBI Taxonomy" id="43982"/>
    <lineage>
        <taxon>Eukaryota</taxon>
        <taxon>Fungi</taxon>
        <taxon>Dikarya</taxon>
        <taxon>Ascomycota</taxon>
        <taxon>Saccharomycotina</taxon>
        <taxon>Pichiomycetes</taxon>
        <taxon>Pichiales</taxon>
        <taxon>Pichiaceae</taxon>
        <taxon>Ambrosiozyma</taxon>
    </lineage>
</organism>